<dbReference type="Proteomes" id="UP000215914">
    <property type="component" value="Unassembled WGS sequence"/>
</dbReference>
<gene>
    <name evidence="1" type="ORF">HanXRQr2_Chr17g0821261</name>
</gene>
<accession>A0A9K3DLR4</accession>
<sequence length="50" mass="6084">MAITYFNDVDAVDFLEIMIWRDIEDLQKRYHVCRAFIKNLKLINVSVFIY</sequence>
<evidence type="ECO:0000313" key="2">
    <source>
        <dbReference type="Proteomes" id="UP000215914"/>
    </source>
</evidence>
<organism evidence="1 2">
    <name type="scientific">Helianthus annuus</name>
    <name type="common">Common sunflower</name>
    <dbReference type="NCBI Taxonomy" id="4232"/>
    <lineage>
        <taxon>Eukaryota</taxon>
        <taxon>Viridiplantae</taxon>
        <taxon>Streptophyta</taxon>
        <taxon>Embryophyta</taxon>
        <taxon>Tracheophyta</taxon>
        <taxon>Spermatophyta</taxon>
        <taxon>Magnoliopsida</taxon>
        <taxon>eudicotyledons</taxon>
        <taxon>Gunneridae</taxon>
        <taxon>Pentapetalae</taxon>
        <taxon>asterids</taxon>
        <taxon>campanulids</taxon>
        <taxon>Asterales</taxon>
        <taxon>Asteraceae</taxon>
        <taxon>Asteroideae</taxon>
        <taxon>Heliantheae alliance</taxon>
        <taxon>Heliantheae</taxon>
        <taxon>Helianthus</taxon>
    </lineage>
</organism>
<dbReference type="AlphaFoldDB" id="A0A9K3DLR4"/>
<name>A0A9K3DLR4_HELAN</name>
<proteinExistence type="predicted"/>
<dbReference type="Gramene" id="mRNA:HanXRQr2_Chr17g0821261">
    <property type="protein sequence ID" value="CDS:HanXRQr2_Chr17g0821261.1"/>
    <property type="gene ID" value="HanXRQr2_Chr17g0821261"/>
</dbReference>
<dbReference type="EMBL" id="MNCJ02000332">
    <property type="protein sequence ID" value="KAF5756978.1"/>
    <property type="molecule type" value="Genomic_DNA"/>
</dbReference>
<evidence type="ECO:0000313" key="1">
    <source>
        <dbReference type="EMBL" id="KAF5756978.1"/>
    </source>
</evidence>
<reference evidence="1" key="2">
    <citation type="submission" date="2020-06" db="EMBL/GenBank/DDBJ databases">
        <title>Helianthus annuus Genome sequencing and assembly Release 2.</title>
        <authorList>
            <person name="Gouzy J."/>
            <person name="Langlade N."/>
            <person name="Munos S."/>
        </authorList>
    </citation>
    <scope>NUCLEOTIDE SEQUENCE</scope>
    <source>
        <tissue evidence="1">Leaves</tissue>
    </source>
</reference>
<protein>
    <submittedName>
        <fullName evidence="1">Uncharacterized protein</fullName>
    </submittedName>
</protein>
<keyword evidence="2" id="KW-1185">Reference proteome</keyword>
<reference evidence="1" key="1">
    <citation type="journal article" date="2017" name="Nature">
        <title>The sunflower genome provides insights into oil metabolism, flowering and Asterid evolution.</title>
        <authorList>
            <person name="Badouin H."/>
            <person name="Gouzy J."/>
            <person name="Grassa C.J."/>
            <person name="Murat F."/>
            <person name="Staton S.E."/>
            <person name="Cottret L."/>
            <person name="Lelandais-Briere C."/>
            <person name="Owens G.L."/>
            <person name="Carrere S."/>
            <person name="Mayjonade B."/>
            <person name="Legrand L."/>
            <person name="Gill N."/>
            <person name="Kane N.C."/>
            <person name="Bowers J.E."/>
            <person name="Hubner S."/>
            <person name="Bellec A."/>
            <person name="Berard A."/>
            <person name="Berges H."/>
            <person name="Blanchet N."/>
            <person name="Boniface M.C."/>
            <person name="Brunel D."/>
            <person name="Catrice O."/>
            <person name="Chaidir N."/>
            <person name="Claudel C."/>
            <person name="Donnadieu C."/>
            <person name="Faraut T."/>
            <person name="Fievet G."/>
            <person name="Helmstetter N."/>
            <person name="King M."/>
            <person name="Knapp S.J."/>
            <person name="Lai Z."/>
            <person name="Le Paslier M.C."/>
            <person name="Lippi Y."/>
            <person name="Lorenzon L."/>
            <person name="Mandel J.R."/>
            <person name="Marage G."/>
            <person name="Marchand G."/>
            <person name="Marquand E."/>
            <person name="Bret-Mestries E."/>
            <person name="Morien E."/>
            <person name="Nambeesan S."/>
            <person name="Nguyen T."/>
            <person name="Pegot-Espagnet P."/>
            <person name="Pouilly N."/>
            <person name="Raftis F."/>
            <person name="Sallet E."/>
            <person name="Schiex T."/>
            <person name="Thomas J."/>
            <person name="Vandecasteele C."/>
            <person name="Vares D."/>
            <person name="Vear F."/>
            <person name="Vautrin S."/>
            <person name="Crespi M."/>
            <person name="Mangin B."/>
            <person name="Burke J.M."/>
            <person name="Salse J."/>
            <person name="Munos S."/>
            <person name="Vincourt P."/>
            <person name="Rieseberg L.H."/>
            <person name="Langlade N.B."/>
        </authorList>
    </citation>
    <scope>NUCLEOTIDE SEQUENCE</scope>
    <source>
        <tissue evidence="1">Leaves</tissue>
    </source>
</reference>
<comment type="caution">
    <text evidence="1">The sequence shown here is derived from an EMBL/GenBank/DDBJ whole genome shotgun (WGS) entry which is preliminary data.</text>
</comment>